<feature type="region of interest" description="Disordered" evidence="1">
    <location>
        <begin position="1"/>
        <end position="21"/>
    </location>
</feature>
<feature type="compositionally biased region" description="Polar residues" evidence="1">
    <location>
        <begin position="341"/>
        <end position="361"/>
    </location>
</feature>
<gene>
    <name evidence="2" type="ORF">GGU10DRAFT_302001</name>
</gene>
<evidence type="ECO:0000313" key="2">
    <source>
        <dbReference type="EMBL" id="KAJ3791154.1"/>
    </source>
</evidence>
<feature type="region of interest" description="Disordered" evidence="1">
    <location>
        <begin position="34"/>
        <end position="63"/>
    </location>
</feature>
<reference evidence="2" key="1">
    <citation type="submission" date="2022-08" db="EMBL/GenBank/DDBJ databases">
        <authorList>
            <consortium name="DOE Joint Genome Institute"/>
            <person name="Min B."/>
            <person name="Riley R."/>
            <person name="Sierra-Patev S."/>
            <person name="Naranjo-Ortiz M."/>
            <person name="Looney B."/>
            <person name="Konkel Z."/>
            <person name="Slot J.C."/>
            <person name="Sakamoto Y."/>
            <person name="Steenwyk J.L."/>
            <person name="Rokas A."/>
            <person name="Carro J."/>
            <person name="Camarero S."/>
            <person name="Ferreira P."/>
            <person name="Molpeceres G."/>
            <person name="Ruiz-Duenas F.J."/>
            <person name="Serrano A."/>
            <person name="Henrissat B."/>
            <person name="Drula E."/>
            <person name="Hughes K.W."/>
            <person name="Mata J.L."/>
            <person name="Ishikawa N.K."/>
            <person name="Vargas-Isla R."/>
            <person name="Ushijima S."/>
            <person name="Smith C.A."/>
            <person name="Ahrendt S."/>
            <person name="Andreopoulos W."/>
            <person name="He G."/>
            <person name="Labutti K."/>
            <person name="Lipzen A."/>
            <person name="Ng V."/>
            <person name="Sandor L."/>
            <person name="Barry K."/>
            <person name="Martinez A.T."/>
            <person name="Xiao Y."/>
            <person name="Gibbons J.G."/>
            <person name="Terashima K."/>
            <person name="Hibbett D.S."/>
            <person name="Grigoriev I.V."/>
        </authorList>
    </citation>
    <scope>NUCLEOTIDE SEQUENCE</scope>
    <source>
        <strain evidence="2">TFB10291</strain>
    </source>
</reference>
<protein>
    <submittedName>
        <fullName evidence="2">Uncharacterized protein</fullName>
    </submittedName>
</protein>
<accession>A0AA38NU18</accession>
<sequence length="762" mass="84751">MGPRPLESRDSRRSFSGLQRTGSAKQLIEIYERRQQTIPSTPPLSFLNKPSSPRQKKDKSPIRQSLSKVIGLFKKGTSTRQIRNITPLQYTPSGSRLSGSLLYLSRNDDSASPIWIPCTAELECGNLRLTCSTPNANFNSFPIQLKYCSDVRSLSTSEISEQERILLQANIAKESGDPRIFELVFGEAMATEKLAAPSVTDRASWVSTIWDSILLMQESKSVYRFEDSEKLHSTRSELSMTMAPIVDLSKPLPPPVEERGLPALPPQSECDLGNAPVLSCATLPVMERSLSHDTHLQKTTPYSIPPIIAHSLSVTPTSPQSLRSTSIANLSKRSMVKQRLAQIQNDHSQDSVNYSPVSPRTWNRPLPSPQDIQSEFSGINPSRDHFPLRIDTSPKSLYRKTDVEPSSDFPMHSRPYIDTVDLIAAQEVQNSKQMVALSDIRHTLSSMNKDISYTGHAMSSIDQRLEVLQSRTESKGSESSSEKLSVQTQDLVDIQKSLDGLQTLLTSNVVTTLKQLEIDSKHRHSPSEPTRLHTYTNLPVKRIQFAEVLALLRDQNDKNAQRDLLQTDSVRYLNELNVWLETFVNGGTSQIQVLSTSLQQVLHSLGAITSQDGVTAVQGLSPGQLLNDQGDTAQLRTSLNNAIGHFNGQGGAVNSISIVEVIERQRQDHEGLMRLLTSELSNEIKGERLRFVEAMKEATAINIQAQVEEFKKELKREVHGMTHEVGRLHQEKQSIENQIADLLAFYSKQANNGSIPVSGKSP</sequence>
<proteinExistence type="predicted"/>
<keyword evidence="3" id="KW-1185">Reference proteome</keyword>
<comment type="caution">
    <text evidence="2">The sequence shown here is derived from an EMBL/GenBank/DDBJ whole genome shotgun (WGS) entry which is preliminary data.</text>
</comment>
<organism evidence="2 3">
    <name type="scientific">Lentinula aff. detonsa</name>
    <dbReference type="NCBI Taxonomy" id="2804958"/>
    <lineage>
        <taxon>Eukaryota</taxon>
        <taxon>Fungi</taxon>
        <taxon>Dikarya</taxon>
        <taxon>Basidiomycota</taxon>
        <taxon>Agaricomycotina</taxon>
        <taxon>Agaricomycetes</taxon>
        <taxon>Agaricomycetidae</taxon>
        <taxon>Agaricales</taxon>
        <taxon>Marasmiineae</taxon>
        <taxon>Omphalotaceae</taxon>
        <taxon>Lentinula</taxon>
    </lineage>
</organism>
<dbReference type="EMBL" id="MU793245">
    <property type="protein sequence ID" value="KAJ3791154.1"/>
    <property type="molecule type" value="Genomic_DNA"/>
</dbReference>
<evidence type="ECO:0000256" key="1">
    <source>
        <dbReference type="SAM" id="MobiDB-lite"/>
    </source>
</evidence>
<evidence type="ECO:0000313" key="3">
    <source>
        <dbReference type="Proteomes" id="UP001163798"/>
    </source>
</evidence>
<dbReference type="Proteomes" id="UP001163798">
    <property type="component" value="Unassembled WGS sequence"/>
</dbReference>
<feature type="region of interest" description="Disordered" evidence="1">
    <location>
        <begin position="340"/>
        <end position="364"/>
    </location>
</feature>
<name>A0AA38NU18_9AGAR</name>
<dbReference type="AlphaFoldDB" id="A0AA38NU18"/>
<feature type="compositionally biased region" description="Basic and acidic residues" evidence="1">
    <location>
        <begin position="1"/>
        <end position="13"/>
    </location>
</feature>